<gene>
    <name evidence="1" type="ORF">H8D96_05865</name>
</gene>
<comment type="caution">
    <text evidence="1">The sequence shown here is derived from an EMBL/GenBank/DDBJ whole genome shotgun (WGS) entry which is preliminary data.</text>
</comment>
<evidence type="ECO:0000313" key="2">
    <source>
        <dbReference type="Proteomes" id="UP000605201"/>
    </source>
</evidence>
<evidence type="ECO:0000313" key="1">
    <source>
        <dbReference type="EMBL" id="MBC8431427.1"/>
    </source>
</evidence>
<reference evidence="1 2" key="1">
    <citation type="submission" date="2020-08" db="EMBL/GenBank/DDBJ databases">
        <title>Bridging the membrane lipid divide: bacteria of the FCB group superphylum have the potential to synthesize archaeal ether lipids.</title>
        <authorList>
            <person name="Villanueva L."/>
            <person name="Von Meijenfeldt F.A.B."/>
            <person name="Westbye A.B."/>
            <person name="Yadav S."/>
            <person name="Hopmans E.C."/>
            <person name="Dutilh B.E."/>
            <person name="Sinninghe Damste J.S."/>
        </authorList>
    </citation>
    <scope>NUCLEOTIDE SEQUENCE [LARGE SCALE GENOMIC DNA]</scope>
    <source>
        <strain evidence="1">NIOZ-UU17</strain>
    </source>
</reference>
<protein>
    <submittedName>
        <fullName evidence="1">Uncharacterized protein</fullName>
    </submittedName>
</protein>
<accession>A0A8J6P1G3</accession>
<dbReference type="Proteomes" id="UP000605201">
    <property type="component" value="Unassembled WGS sequence"/>
</dbReference>
<name>A0A8J6P1G3_9BACT</name>
<dbReference type="EMBL" id="JACNIG010000142">
    <property type="protein sequence ID" value="MBC8431427.1"/>
    <property type="molecule type" value="Genomic_DNA"/>
</dbReference>
<dbReference type="Gene3D" id="3.40.50.450">
    <property type="match status" value="1"/>
</dbReference>
<proteinExistence type="predicted"/>
<organism evidence="1 2">
    <name type="scientific">Candidatus Desulfatibia vada</name>
    <dbReference type="NCBI Taxonomy" id="2841696"/>
    <lineage>
        <taxon>Bacteria</taxon>
        <taxon>Pseudomonadati</taxon>
        <taxon>Thermodesulfobacteriota</taxon>
        <taxon>Desulfobacteria</taxon>
        <taxon>Desulfobacterales</taxon>
        <taxon>Desulfobacterales incertae sedis</taxon>
        <taxon>Candidatus Desulfatibia</taxon>
    </lineage>
</organism>
<dbReference type="AlphaFoldDB" id="A0A8J6P1G3"/>
<sequence>MNAAVSLLDSIGLWLGAEGITSLLDPLSPAKQLLETFKAAEQRVPKRVFLAHWYPSQDAPYDAFNKANLRLQQLRETLATIKRNHGVQLDLIDMGTEEGGTFPIHHRMYEAIASSDIIICDLTGQRPNVFVEAGYALKHHEKNRLIFLFEPRNRKDKVPFDLTTFKYVPISQAAEIPIKVKAEVIAILRDSGAPINVHGG</sequence>